<dbReference type="EMBL" id="DSOL01000232">
    <property type="protein sequence ID" value="HEN28594.1"/>
    <property type="molecule type" value="Genomic_DNA"/>
</dbReference>
<evidence type="ECO:0000256" key="1">
    <source>
        <dbReference type="ARBA" id="ARBA00022729"/>
    </source>
</evidence>
<reference evidence="3" key="1">
    <citation type="journal article" date="2020" name="mSystems">
        <title>Genome- and Community-Level Interaction Insights into Carbon Utilization and Element Cycling Functions of Hydrothermarchaeota in Hydrothermal Sediment.</title>
        <authorList>
            <person name="Zhou Z."/>
            <person name="Liu Y."/>
            <person name="Xu W."/>
            <person name="Pan J."/>
            <person name="Luo Z.H."/>
            <person name="Li M."/>
        </authorList>
    </citation>
    <scope>NUCLEOTIDE SEQUENCE [LARGE SCALE GENOMIC DNA]</scope>
    <source>
        <strain evidence="3">SpSt-34</strain>
        <strain evidence="4">SpSt-69</strain>
    </source>
</reference>
<dbReference type="InterPro" id="IPR038404">
    <property type="entry name" value="TRAP_DctP_sf"/>
</dbReference>
<comment type="caution">
    <text evidence="3">The sequence shown here is derived from an EMBL/GenBank/DDBJ whole genome shotgun (WGS) entry which is preliminary data.</text>
</comment>
<evidence type="ECO:0000256" key="2">
    <source>
        <dbReference type="SAM" id="Phobius"/>
    </source>
</evidence>
<keyword evidence="1" id="KW-0732">Signal</keyword>
<keyword evidence="2" id="KW-1133">Transmembrane helix</keyword>
<accession>A0A7C2P5C1</accession>
<dbReference type="Gene3D" id="3.40.190.170">
    <property type="entry name" value="Bacterial extracellular solute-binding protein, family 7"/>
    <property type="match status" value="1"/>
</dbReference>
<dbReference type="GO" id="GO:0055085">
    <property type="term" value="P:transmembrane transport"/>
    <property type="evidence" value="ECO:0007669"/>
    <property type="project" value="InterPro"/>
</dbReference>
<keyword evidence="2" id="KW-0812">Transmembrane</keyword>
<feature type="transmembrane region" description="Helical" evidence="2">
    <location>
        <begin position="12"/>
        <end position="32"/>
    </location>
</feature>
<dbReference type="NCBIfam" id="NF037995">
    <property type="entry name" value="TRAP_S1"/>
    <property type="match status" value="1"/>
</dbReference>
<dbReference type="PANTHER" id="PTHR33376:SF15">
    <property type="entry name" value="BLL6794 PROTEIN"/>
    <property type="match status" value="1"/>
</dbReference>
<gene>
    <name evidence="3" type="ORF">ENQ77_08145</name>
    <name evidence="4" type="ORF">ENU66_01780</name>
</gene>
<dbReference type="EMBL" id="DTDJ01000015">
    <property type="protein sequence ID" value="HGL17058.1"/>
    <property type="molecule type" value="Genomic_DNA"/>
</dbReference>
<dbReference type="Pfam" id="PF03480">
    <property type="entry name" value="DctP"/>
    <property type="match status" value="1"/>
</dbReference>
<dbReference type="PANTHER" id="PTHR33376">
    <property type="match status" value="1"/>
</dbReference>
<keyword evidence="2" id="KW-0472">Membrane</keyword>
<name>A0A7C2P5C1_UNCW3</name>
<dbReference type="AlphaFoldDB" id="A0A7C2P5C1"/>
<proteinExistence type="predicted"/>
<protein>
    <recommendedName>
        <fullName evidence="5">TRAP transporter substrate-binding protein</fullName>
    </recommendedName>
</protein>
<evidence type="ECO:0000313" key="3">
    <source>
        <dbReference type="EMBL" id="HEN28594.1"/>
    </source>
</evidence>
<organism evidence="3">
    <name type="scientific">candidate division WOR-3 bacterium</name>
    <dbReference type="NCBI Taxonomy" id="2052148"/>
    <lineage>
        <taxon>Bacteria</taxon>
        <taxon>Bacteria division WOR-3</taxon>
    </lineage>
</organism>
<dbReference type="InterPro" id="IPR018389">
    <property type="entry name" value="DctP_fam"/>
</dbReference>
<evidence type="ECO:0008006" key="5">
    <source>
        <dbReference type="Google" id="ProtNLM"/>
    </source>
</evidence>
<sequence length="356" mass="40924">MGERQSREKGKKGICLILFSVVSLFLLLMFGLEKWGTSAFAQEKIIELKYGSPYSPDHPFSVVDKRWFEKIEKETGGRVKIKPYWAGTLLSSREGVDEVVKGVVDIGLVHPSYAKAGYHIHKAMYYFFYGANQEIGRKVFYELLKKIPEIEREYQGLKVLAWTSGVDYQLLSRKPIRKIEDVKGMRVKITAELAEVFKKLGAEGVVVPMAETYEQMQKGILDAALISYEGLKSFRLAEVAKYLVILDFYRTHGGSRVINIETWRRLPDDIKKIFEANIEWWGLETDRELEKAHKEGIEFGKQMGVQFIKLSSEDMEKFYTPLKEIAKQKAEELDKLGLPGTTILTEAQKLIQQYKK</sequence>
<evidence type="ECO:0000313" key="4">
    <source>
        <dbReference type="EMBL" id="HGL17058.1"/>
    </source>
</evidence>